<keyword evidence="3" id="KW-0732">Signal</keyword>
<dbReference type="Pfam" id="PF13407">
    <property type="entry name" value="Peripla_BP_4"/>
    <property type="match status" value="1"/>
</dbReference>
<dbReference type="EMBL" id="JACONZ010000005">
    <property type="protein sequence ID" value="MBC5582469.1"/>
    <property type="molecule type" value="Genomic_DNA"/>
</dbReference>
<dbReference type="PANTHER" id="PTHR30036">
    <property type="entry name" value="D-XYLOSE-BINDING PERIPLASMIC PROTEIN"/>
    <property type="match status" value="1"/>
</dbReference>
<feature type="chain" id="PRO_5039548637" evidence="3">
    <location>
        <begin position="22"/>
        <end position="331"/>
    </location>
</feature>
<dbReference type="GO" id="GO:0030288">
    <property type="term" value="C:outer membrane-bounded periplasmic space"/>
    <property type="evidence" value="ECO:0007669"/>
    <property type="project" value="TreeGrafter"/>
</dbReference>
<comment type="similarity">
    <text evidence="2">Belongs to the bacterial solute-binding protein 2 family.</text>
</comment>
<protein>
    <submittedName>
        <fullName evidence="5">Sugar ABC transporter substrate-binding protein</fullName>
    </submittedName>
</protein>
<dbReference type="CDD" id="cd01536">
    <property type="entry name" value="PBP1_ABC_sugar_binding-like"/>
    <property type="match status" value="1"/>
</dbReference>
<evidence type="ECO:0000256" key="3">
    <source>
        <dbReference type="SAM" id="SignalP"/>
    </source>
</evidence>
<dbReference type="GO" id="GO:0030246">
    <property type="term" value="F:carbohydrate binding"/>
    <property type="evidence" value="ECO:0007669"/>
    <property type="project" value="TreeGrafter"/>
</dbReference>
<evidence type="ECO:0000256" key="2">
    <source>
        <dbReference type="ARBA" id="ARBA00007639"/>
    </source>
</evidence>
<gene>
    <name evidence="5" type="ORF">H8S23_13225</name>
</gene>
<dbReference type="InterPro" id="IPR028082">
    <property type="entry name" value="Peripla_BP_I"/>
</dbReference>
<organism evidence="5 6">
    <name type="scientific">Anaerofilum hominis</name>
    <dbReference type="NCBI Taxonomy" id="2763016"/>
    <lineage>
        <taxon>Bacteria</taxon>
        <taxon>Bacillati</taxon>
        <taxon>Bacillota</taxon>
        <taxon>Clostridia</taxon>
        <taxon>Eubacteriales</taxon>
        <taxon>Oscillospiraceae</taxon>
        <taxon>Anaerofilum</taxon>
    </lineage>
</organism>
<dbReference type="Proteomes" id="UP000659630">
    <property type="component" value="Unassembled WGS sequence"/>
</dbReference>
<dbReference type="PANTHER" id="PTHR30036:SF7">
    <property type="entry name" value="ABC TRANSPORTER PERIPLASMIC-BINDING PROTEIN YPHF"/>
    <property type="match status" value="1"/>
</dbReference>
<feature type="domain" description="Periplasmic binding protein" evidence="4">
    <location>
        <begin position="51"/>
        <end position="304"/>
    </location>
</feature>
<dbReference type="PROSITE" id="PS51257">
    <property type="entry name" value="PROKAR_LIPOPROTEIN"/>
    <property type="match status" value="1"/>
</dbReference>
<evidence type="ECO:0000313" key="6">
    <source>
        <dbReference type="Proteomes" id="UP000659630"/>
    </source>
</evidence>
<evidence type="ECO:0000256" key="1">
    <source>
        <dbReference type="ARBA" id="ARBA00004196"/>
    </source>
</evidence>
<sequence>MKKAMALILTLAMAISLAACGGSGSSSTPPASGAASGGVASAAGKEKILMGLAMHNQSADWAVRFQEAFLEAAAEKDVEVTFTDANSVAATQVSNIEDLVSQNIDVLVVLPADYSALGQALKYADDNGVPIVNADSRVVKEDQPLVSSFISADNYKAGYTLGEYLADTLPEGATVGTLNKPEIAAIGDRFVGMEDAFKDKGRDDLIIAEKIVTDTNQAATYTEDMLMSTPEITTFVALNDGTALTCYATCKQLNREDVRVYGFDGSPAGKQSIADGEMAGTLVYSPVDLARASFEAAYAICTGADYEQDFQIPMWMISPENIAERDLKNWE</sequence>
<dbReference type="SUPFAM" id="SSF53822">
    <property type="entry name" value="Periplasmic binding protein-like I"/>
    <property type="match status" value="1"/>
</dbReference>
<comment type="caution">
    <text evidence="5">The sequence shown here is derived from an EMBL/GenBank/DDBJ whole genome shotgun (WGS) entry which is preliminary data.</text>
</comment>
<accession>A0A923RFG5</accession>
<dbReference type="RefSeq" id="WP_186888829.1">
    <property type="nucleotide sequence ID" value="NZ_JACONZ010000005.1"/>
</dbReference>
<reference evidence="5" key="1">
    <citation type="submission" date="2020-08" db="EMBL/GenBank/DDBJ databases">
        <title>Genome public.</title>
        <authorList>
            <person name="Liu C."/>
            <person name="Sun Q."/>
        </authorList>
    </citation>
    <scope>NUCLEOTIDE SEQUENCE</scope>
    <source>
        <strain evidence="5">BX8</strain>
    </source>
</reference>
<evidence type="ECO:0000259" key="4">
    <source>
        <dbReference type="Pfam" id="PF13407"/>
    </source>
</evidence>
<dbReference type="Gene3D" id="3.40.50.2300">
    <property type="match status" value="2"/>
</dbReference>
<proteinExistence type="inferred from homology"/>
<comment type="subcellular location">
    <subcellularLocation>
        <location evidence="1">Cell envelope</location>
    </subcellularLocation>
</comment>
<feature type="signal peptide" evidence="3">
    <location>
        <begin position="1"/>
        <end position="21"/>
    </location>
</feature>
<dbReference type="AlphaFoldDB" id="A0A923RFG5"/>
<keyword evidence="6" id="KW-1185">Reference proteome</keyword>
<name>A0A923RFG5_9FIRM</name>
<evidence type="ECO:0000313" key="5">
    <source>
        <dbReference type="EMBL" id="MBC5582469.1"/>
    </source>
</evidence>
<dbReference type="InterPro" id="IPR025997">
    <property type="entry name" value="SBP_2_dom"/>
</dbReference>
<dbReference type="InterPro" id="IPR050555">
    <property type="entry name" value="Bact_Solute-Bind_Prot2"/>
</dbReference>